<dbReference type="NCBIfam" id="TIGR01877">
    <property type="entry name" value="cas_cas6"/>
    <property type="match status" value="1"/>
</dbReference>
<evidence type="ECO:0000313" key="3">
    <source>
        <dbReference type="EMBL" id="PMC60137.1"/>
    </source>
</evidence>
<proteinExistence type="predicted"/>
<sequence length="239" mass="28507">MRFKISIDLNTTNIPIDKNRMILSFLKHYLERRNKEFYEKMYKKGNVDRKKSTFSLYLKNAKFENDFINIPDKTIILYFSTSDMIFGIEFYNAMMEGKSHPYLYKNIELTIKQIQMIKERNIIDNEVVFKTMSPLVIRDHKDNSNTWYYDICDQKGKEIFIRNLKNQLLEELPESKYDVDNIDVRIISNKKTVIKYYDIWIQSNLCIFDIKTEPYILNHLHKSGIGSLKSAGFGMLNLM</sequence>
<keyword evidence="1" id="KW-0051">Antiviral defense</keyword>
<comment type="caution">
    <text evidence="3">The sequence shown here is derived from an EMBL/GenBank/DDBJ whole genome shotgun (WGS) entry which is preliminary data.</text>
</comment>
<dbReference type="InterPro" id="IPR010156">
    <property type="entry name" value="CRISPR-assoc_prot_Cas6"/>
</dbReference>
<dbReference type="EMBL" id="PNHD01000005">
    <property type="protein sequence ID" value="PMC60137.1"/>
    <property type="molecule type" value="Genomic_DNA"/>
</dbReference>
<evidence type="ECO:0000256" key="1">
    <source>
        <dbReference type="ARBA" id="ARBA00023118"/>
    </source>
</evidence>
<gene>
    <name evidence="3" type="primary">cas6</name>
    <name evidence="3" type="ORF">CJ208_04735</name>
</gene>
<dbReference type="Gene3D" id="3.30.70.1900">
    <property type="match status" value="1"/>
</dbReference>
<feature type="domain" description="CRISPR associated protein Cas6 C-terminal" evidence="2">
    <location>
        <begin position="118"/>
        <end position="237"/>
    </location>
</feature>
<dbReference type="InterPro" id="IPR049435">
    <property type="entry name" value="Cas_Cas6_C"/>
</dbReference>
<evidence type="ECO:0000259" key="2">
    <source>
        <dbReference type="Pfam" id="PF01881"/>
    </source>
</evidence>
<dbReference type="RefSeq" id="WP_094223903.1">
    <property type="nucleotide sequence ID" value="NZ_NDYA01000025.1"/>
</dbReference>
<dbReference type="Proteomes" id="UP000235723">
    <property type="component" value="Unassembled WGS sequence"/>
</dbReference>
<dbReference type="GO" id="GO:0016788">
    <property type="term" value="F:hydrolase activity, acting on ester bonds"/>
    <property type="evidence" value="ECO:0007669"/>
    <property type="project" value="InterPro"/>
</dbReference>
<protein>
    <submittedName>
        <fullName evidence="3">CRISPR-associated endoribonuclease Cas6</fullName>
    </submittedName>
</protein>
<dbReference type="Pfam" id="PF01881">
    <property type="entry name" value="Cas_Cas6_C"/>
    <property type="match status" value="1"/>
</dbReference>
<dbReference type="CDD" id="cd21140">
    <property type="entry name" value="Cas6_I-like"/>
    <property type="match status" value="1"/>
</dbReference>
<dbReference type="PANTHER" id="PTHR36984">
    <property type="entry name" value="CRISPR-ASSOCIATED ENDORIBONUCLEASE CAS6 1"/>
    <property type="match status" value="1"/>
</dbReference>
<evidence type="ECO:0000313" key="4">
    <source>
        <dbReference type="Proteomes" id="UP000235723"/>
    </source>
</evidence>
<dbReference type="PANTHER" id="PTHR36984:SF3">
    <property type="entry name" value="CRISPR-ASSOCIATED ENDORIBONUCLEASE CAS6"/>
    <property type="match status" value="1"/>
</dbReference>
<dbReference type="Gene3D" id="3.30.70.1890">
    <property type="match status" value="1"/>
</dbReference>
<organism evidence="3 4">
    <name type="scientific">Finegoldia magna</name>
    <name type="common">Peptostreptococcus magnus</name>
    <dbReference type="NCBI Taxonomy" id="1260"/>
    <lineage>
        <taxon>Bacteria</taxon>
        <taxon>Bacillati</taxon>
        <taxon>Bacillota</taxon>
        <taxon>Tissierellia</taxon>
        <taxon>Tissierellales</taxon>
        <taxon>Peptoniphilaceae</taxon>
        <taxon>Finegoldia</taxon>
    </lineage>
</organism>
<accession>A0A2N6SSS9</accession>
<dbReference type="AlphaFoldDB" id="A0A2N6SSS9"/>
<name>A0A2N6SSS9_FINMA</name>
<reference evidence="3 4" key="1">
    <citation type="submission" date="2017-09" db="EMBL/GenBank/DDBJ databases">
        <title>Bacterial strain isolated from the female urinary microbiota.</title>
        <authorList>
            <person name="Thomas-White K."/>
            <person name="Kumar N."/>
            <person name="Forster S."/>
            <person name="Putonti C."/>
            <person name="Lawley T."/>
            <person name="Wolfe A.J."/>
        </authorList>
    </citation>
    <scope>NUCLEOTIDE SEQUENCE [LARGE SCALE GENOMIC DNA]</scope>
    <source>
        <strain evidence="3 4">UMB0115</strain>
    </source>
</reference>
<dbReference type="GO" id="GO:0051607">
    <property type="term" value="P:defense response to virus"/>
    <property type="evidence" value="ECO:0007669"/>
    <property type="project" value="UniProtKB-KW"/>
</dbReference>
<dbReference type="InterPro" id="IPR045747">
    <property type="entry name" value="CRISPR-assoc_prot_Cas6_N_sf"/>
</dbReference>